<dbReference type="InterPro" id="IPR013486">
    <property type="entry name" value="SpoIID/LytB"/>
</dbReference>
<dbReference type="PANTHER" id="PTHR30032:SF4">
    <property type="entry name" value="AMIDASE ENHANCER"/>
    <property type="match status" value="1"/>
</dbReference>
<dbReference type="InterPro" id="IPR051922">
    <property type="entry name" value="Bact_Sporulation_Assoc"/>
</dbReference>
<feature type="signal peptide" evidence="2">
    <location>
        <begin position="1"/>
        <end position="19"/>
    </location>
</feature>
<comment type="caution">
    <text evidence="4">The sequence shown here is derived from an EMBL/GenBank/DDBJ whole genome shotgun (WGS) entry which is preliminary data.</text>
</comment>
<feature type="chain" id="PRO_5015994966" evidence="2">
    <location>
        <begin position="20"/>
        <end position="592"/>
    </location>
</feature>
<feature type="compositionally biased region" description="Low complexity" evidence="1">
    <location>
        <begin position="491"/>
        <end position="526"/>
    </location>
</feature>
<dbReference type="GO" id="GO:0030288">
    <property type="term" value="C:outer membrane-bounded periplasmic space"/>
    <property type="evidence" value="ECO:0007669"/>
    <property type="project" value="TreeGrafter"/>
</dbReference>
<reference evidence="4 5" key="2">
    <citation type="submission" date="2018-06" db="EMBL/GenBank/DDBJ databases">
        <title>Metagenomic assembly of (sub)arctic Cyanobacteria and their associated microbiome from non-axenic cultures.</title>
        <authorList>
            <person name="Baurain D."/>
        </authorList>
    </citation>
    <scope>NUCLEOTIDE SEQUENCE [LARGE SCALE GENOMIC DNA]</scope>
    <source>
        <strain evidence="4">ULC027bin1</strain>
    </source>
</reference>
<feature type="domain" description="Sporulation stage II protein D amidase enhancer LytB N-terminal" evidence="3">
    <location>
        <begin position="213"/>
        <end position="302"/>
    </location>
</feature>
<dbReference type="GO" id="GO:0030435">
    <property type="term" value="P:sporulation resulting in formation of a cellular spore"/>
    <property type="evidence" value="ECO:0007669"/>
    <property type="project" value="InterPro"/>
</dbReference>
<reference evidence="5" key="1">
    <citation type="submission" date="2018-04" db="EMBL/GenBank/DDBJ databases">
        <authorList>
            <person name="Cornet L."/>
        </authorList>
    </citation>
    <scope>NUCLEOTIDE SEQUENCE [LARGE SCALE GENOMIC DNA]</scope>
</reference>
<dbReference type="EMBL" id="QBMP01000243">
    <property type="protein sequence ID" value="PZO48251.1"/>
    <property type="molecule type" value="Genomic_DNA"/>
</dbReference>
<name>A0A2W4YMF3_9CYAN</name>
<sequence>MAVGAIASSVLLGPSLSWAATLNPEIKVGIVQRFGANEADRIILAPLSGDQLTVGFKTGNQPQTLTTRQLTLEVAMQPLAQPVLQEWVVLSTHRSFESAEDSAARWQAAGINAEIAQPDTWQVWAKREDYATPLLRRLLQQNLHAAGYTGVFIDSKVFKEVPKATFTANGYKYTRDQFTITSANRQFQMGQGNTTRYPDLFPGTMKVQPNAYGSYTLVNQVPVDAYLRGVVPHEIGAGAPRTAIEAQAILARTYALRNLRRFAIDNYEICADTQCQVYFGWSETDPVSDSAIAATSGQVLTHENELIDALYSSTAGGITASFTDVWNGDDRPYLRPVIDSLQTRWDLSQKPLSNEANFRAFIALNSGFNEDGWPAFRWNRSASLKEIGDTMKEYLAKQQHPLAGFSQITGLTVTERANSGRVQKLQVDTDIGSFDLVKDEAVKALIPPRSLLFYLEPIMEVPKADGQEGALASVASKAKPEERAITSNPLNAPTSNSSSDPNPNDAAENNPNSANNNNSINEPNSSQTAAPSPIITGYRFIGGGFGHGVGMSQTGAYNLGDKGYSSEQILEFYYPGTELKPISESTIFYQGK</sequence>
<organism evidence="4 5">
    <name type="scientific">Phormidesmis priestleyi</name>
    <dbReference type="NCBI Taxonomy" id="268141"/>
    <lineage>
        <taxon>Bacteria</taxon>
        <taxon>Bacillati</taxon>
        <taxon>Cyanobacteriota</taxon>
        <taxon>Cyanophyceae</taxon>
        <taxon>Leptolyngbyales</taxon>
        <taxon>Leptolyngbyaceae</taxon>
        <taxon>Phormidesmis</taxon>
    </lineage>
</organism>
<accession>A0A2W4YMF3</accession>
<dbReference type="AlphaFoldDB" id="A0A2W4YMF3"/>
<evidence type="ECO:0000313" key="5">
    <source>
        <dbReference type="Proteomes" id="UP000249794"/>
    </source>
</evidence>
<dbReference type="Pfam" id="PF08486">
    <property type="entry name" value="SpoIID"/>
    <property type="match status" value="1"/>
</dbReference>
<dbReference type="InterPro" id="IPR013693">
    <property type="entry name" value="SpoIID/LytB_N"/>
</dbReference>
<dbReference type="Proteomes" id="UP000249794">
    <property type="component" value="Unassembled WGS sequence"/>
</dbReference>
<proteinExistence type="predicted"/>
<dbReference type="NCBIfam" id="TIGR02669">
    <property type="entry name" value="SpoIID_LytB"/>
    <property type="match status" value="1"/>
</dbReference>
<feature type="region of interest" description="Disordered" evidence="1">
    <location>
        <begin position="472"/>
        <end position="531"/>
    </location>
</feature>
<evidence type="ECO:0000313" key="4">
    <source>
        <dbReference type="EMBL" id="PZO48251.1"/>
    </source>
</evidence>
<gene>
    <name evidence="4" type="ORF">DCF15_18105</name>
</gene>
<protein>
    <submittedName>
        <fullName evidence="4">Amidase</fullName>
    </submittedName>
</protein>
<evidence type="ECO:0000256" key="2">
    <source>
        <dbReference type="SAM" id="SignalP"/>
    </source>
</evidence>
<keyword evidence="2" id="KW-0732">Signal</keyword>
<dbReference type="PANTHER" id="PTHR30032">
    <property type="entry name" value="N-ACETYLMURAMOYL-L-ALANINE AMIDASE-RELATED"/>
    <property type="match status" value="1"/>
</dbReference>
<evidence type="ECO:0000256" key="1">
    <source>
        <dbReference type="SAM" id="MobiDB-lite"/>
    </source>
</evidence>
<evidence type="ECO:0000259" key="3">
    <source>
        <dbReference type="Pfam" id="PF08486"/>
    </source>
</evidence>